<dbReference type="EMBL" id="MRZV01000500">
    <property type="protein sequence ID" value="PIK48809.1"/>
    <property type="molecule type" value="Genomic_DNA"/>
</dbReference>
<comment type="caution">
    <text evidence="3">The sequence shown here is derived from an EMBL/GenBank/DDBJ whole genome shotgun (WGS) entry which is preliminary data.</text>
</comment>
<gene>
    <name evidence="3" type="ORF">BSL78_14305</name>
</gene>
<evidence type="ECO:0000256" key="1">
    <source>
        <dbReference type="SAM" id="MobiDB-lite"/>
    </source>
</evidence>
<keyword evidence="2" id="KW-0812">Transmembrane</keyword>
<proteinExistence type="predicted"/>
<accession>A0A2G8KLC3</accession>
<evidence type="ECO:0000313" key="3">
    <source>
        <dbReference type="EMBL" id="PIK48809.1"/>
    </source>
</evidence>
<dbReference type="InterPro" id="IPR036259">
    <property type="entry name" value="MFS_trans_sf"/>
</dbReference>
<feature type="transmembrane region" description="Helical" evidence="2">
    <location>
        <begin position="93"/>
        <end position="115"/>
    </location>
</feature>
<protein>
    <submittedName>
        <fullName evidence="3">Uncharacterized protein</fullName>
    </submittedName>
</protein>
<keyword evidence="2" id="KW-0472">Membrane</keyword>
<evidence type="ECO:0000256" key="2">
    <source>
        <dbReference type="SAM" id="Phobius"/>
    </source>
</evidence>
<reference evidence="3 4" key="1">
    <citation type="journal article" date="2017" name="PLoS Biol.">
        <title>The sea cucumber genome provides insights into morphological evolution and visceral regeneration.</title>
        <authorList>
            <person name="Zhang X."/>
            <person name="Sun L."/>
            <person name="Yuan J."/>
            <person name="Sun Y."/>
            <person name="Gao Y."/>
            <person name="Zhang L."/>
            <person name="Li S."/>
            <person name="Dai H."/>
            <person name="Hamel J.F."/>
            <person name="Liu C."/>
            <person name="Yu Y."/>
            <person name="Liu S."/>
            <person name="Lin W."/>
            <person name="Guo K."/>
            <person name="Jin S."/>
            <person name="Xu P."/>
            <person name="Storey K.B."/>
            <person name="Huan P."/>
            <person name="Zhang T."/>
            <person name="Zhou Y."/>
            <person name="Zhang J."/>
            <person name="Lin C."/>
            <person name="Li X."/>
            <person name="Xing L."/>
            <person name="Huo D."/>
            <person name="Sun M."/>
            <person name="Wang L."/>
            <person name="Mercier A."/>
            <person name="Li F."/>
            <person name="Yang H."/>
            <person name="Xiang J."/>
        </authorList>
    </citation>
    <scope>NUCLEOTIDE SEQUENCE [LARGE SCALE GENOMIC DNA]</scope>
    <source>
        <strain evidence="3">Shaxun</strain>
        <tissue evidence="3">Muscle</tissue>
    </source>
</reference>
<sequence length="189" mass="20790">MQLRALGKCRFRPSGGFVKPKNFLYAPRQPMVALRLDSLAGRETPHLHHVPLASSNVYCLFLSDIGIGRALYNILPFKATVDLLDVANPEQGITLGMFALGVGFAVGTVPAGAIYDISGSYSVAFIINSVFFSIGGGFLMILKSCKPRWRRRRESRHSVHKSQTSCQNIHGRRTSSDSHGVDNQIEIKC</sequence>
<keyword evidence="4" id="KW-1185">Reference proteome</keyword>
<keyword evidence="2" id="KW-1133">Transmembrane helix</keyword>
<name>A0A2G8KLC3_STIJA</name>
<feature type="transmembrane region" description="Helical" evidence="2">
    <location>
        <begin position="121"/>
        <end position="142"/>
    </location>
</feature>
<dbReference type="Proteomes" id="UP000230750">
    <property type="component" value="Unassembled WGS sequence"/>
</dbReference>
<evidence type="ECO:0000313" key="4">
    <source>
        <dbReference type="Proteomes" id="UP000230750"/>
    </source>
</evidence>
<dbReference type="AlphaFoldDB" id="A0A2G8KLC3"/>
<feature type="region of interest" description="Disordered" evidence="1">
    <location>
        <begin position="153"/>
        <end position="182"/>
    </location>
</feature>
<dbReference type="SUPFAM" id="SSF103473">
    <property type="entry name" value="MFS general substrate transporter"/>
    <property type="match status" value="1"/>
</dbReference>
<organism evidence="3 4">
    <name type="scientific">Stichopus japonicus</name>
    <name type="common">Sea cucumber</name>
    <dbReference type="NCBI Taxonomy" id="307972"/>
    <lineage>
        <taxon>Eukaryota</taxon>
        <taxon>Metazoa</taxon>
        <taxon>Echinodermata</taxon>
        <taxon>Eleutherozoa</taxon>
        <taxon>Echinozoa</taxon>
        <taxon>Holothuroidea</taxon>
        <taxon>Aspidochirotacea</taxon>
        <taxon>Aspidochirotida</taxon>
        <taxon>Stichopodidae</taxon>
        <taxon>Apostichopus</taxon>
    </lineage>
</organism>